<gene>
    <name evidence="1" type="ORF">CGOC_LOCUS9501</name>
</gene>
<name>A0A3P7PYF1_CYLGO</name>
<protein>
    <submittedName>
        <fullName evidence="1">Uncharacterized protein</fullName>
    </submittedName>
</protein>
<keyword evidence="2" id="KW-1185">Reference proteome</keyword>
<proteinExistence type="predicted"/>
<sequence length="360" mass="40801">MEGFSVLQDIWDKHVGSVETAASIMAVSAHVRESTHCPYRYVLRESKVRELEEEKPYFKVLTFTDMEGLTTRNKKHKFTSENDDWILQMSIEGPSRIMPEVSLCSGHLSHSMEYQPDASSEDLYTYGVGKKMNGPTIGPLHKVRVGVGEMERAEHVYIKKMRLENQVTKTILRFPSVDTEFESHQAFEFSPVFPDIQPMLNVDILYTKEKIYYLDILYTITMKTVTSAGAFQPLFNLIGDDGESGMRKFVDDSKFDEEARHEFDVDAVNLGPLRELEVKIEGDENGPLSNCNSLQRHEFDVDAVNLGPLRELEVKIEGDEKSSWLVDIEVGLVDSGTRYVAGQANVPTPGQIIRLPLQQS</sequence>
<reference evidence="1 2" key="1">
    <citation type="submission" date="2018-11" db="EMBL/GenBank/DDBJ databases">
        <authorList>
            <consortium name="Pathogen Informatics"/>
        </authorList>
    </citation>
    <scope>NUCLEOTIDE SEQUENCE [LARGE SCALE GENOMIC DNA]</scope>
</reference>
<dbReference type="OrthoDB" id="5322100at2759"/>
<accession>A0A3P7PYF1</accession>
<organism evidence="1 2">
    <name type="scientific">Cylicostephanus goldi</name>
    <name type="common">Nematode worm</name>
    <dbReference type="NCBI Taxonomy" id="71465"/>
    <lineage>
        <taxon>Eukaryota</taxon>
        <taxon>Metazoa</taxon>
        <taxon>Ecdysozoa</taxon>
        <taxon>Nematoda</taxon>
        <taxon>Chromadorea</taxon>
        <taxon>Rhabditida</taxon>
        <taxon>Rhabditina</taxon>
        <taxon>Rhabditomorpha</taxon>
        <taxon>Strongyloidea</taxon>
        <taxon>Strongylidae</taxon>
        <taxon>Cylicostephanus</taxon>
    </lineage>
</organism>
<dbReference type="Proteomes" id="UP000271889">
    <property type="component" value="Unassembled WGS sequence"/>
</dbReference>
<dbReference type="AlphaFoldDB" id="A0A3P7PYF1"/>
<dbReference type="EMBL" id="UYRV01107179">
    <property type="protein sequence ID" value="VDN23136.1"/>
    <property type="molecule type" value="Genomic_DNA"/>
</dbReference>
<evidence type="ECO:0000313" key="2">
    <source>
        <dbReference type="Proteomes" id="UP000271889"/>
    </source>
</evidence>
<dbReference type="Gene3D" id="2.60.60.20">
    <property type="entry name" value="PLAT/LH2 domain"/>
    <property type="match status" value="1"/>
</dbReference>
<evidence type="ECO:0000313" key="1">
    <source>
        <dbReference type="EMBL" id="VDN23136.1"/>
    </source>
</evidence>